<keyword evidence="7" id="KW-0539">Nucleus</keyword>
<dbReference type="SUPFAM" id="SSF50978">
    <property type="entry name" value="WD40 repeat-like"/>
    <property type="match status" value="1"/>
</dbReference>
<dbReference type="GO" id="GO:0033553">
    <property type="term" value="C:rDNA heterochromatin"/>
    <property type="evidence" value="ECO:0007669"/>
    <property type="project" value="EnsemblFungi"/>
</dbReference>
<evidence type="ECO:0000313" key="10">
    <source>
        <dbReference type="Proteomes" id="UP000054304"/>
    </source>
</evidence>
<feature type="repeat" description="WD" evidence="8">
    <location>
        <begin position="288"/>
        <end position="323"/>
    </location>
</feature>
<comment type="subcellular location">
    <subcellularLocation>
        <location evidence="1">Nucleus</location>
        <location evidence="1">Nucleolus</location>
    </subcellularLocation>
</comment>
<evidence type="ECO:0000256" key="6">
    <source>
        <dbReference type="ARBA" id="ARBA00023163"/>
    </source>
</evidence>
<dbReference type="GO" id="GO:0032040">
    <property type="term" value="C:small-subunit processome"/>
    <property type="evidence" value="ECO:0007669"/>
    <property type="project" value="EnsemblFungi"/>
</dbReference>
<evidence type="ECO:0000256" key="5">
    <source>
        <dbReference type="ARBA" id="ARBA00022737"/>
    </source>
</evidence>
<dbReference type="RefSeq" id="XP_022630296.1">
    <property type="nucleotide sequence ID" value="XM_022775427.1"/>
</dbReference>
<evidence type="ECO:0000256" key="2">
    <source>
        <dbReference type="ARBA" id="ARBA00022517"/>
    </source>
</evidence>
<dbReference type="PROSITE" id="PS50082">
    <property type="entry name" value="WD_REPEATS_2"/>
    <property type="match status" value="1"/>
</dbReference>
<dbReference type="Proteomes" id="UP000054304">
    <property type="component" value="Unassembled WGS sequence"/>
</dbReference>
<keyword evidence="3" id="KW-0698">rRNA processing</keyword>
<dbReference type="GO" id="GO:2000234">
    <property type="term" value="P:positive regulation of rRNA processing"/>
    <property type="evidence" value="ECO:0007669"/>
    <property type="project" value="TreeGrafter"/>
</dbReference>
<dbReference type="HOGENOM" id="CLU_348179_0_0_1"/>
<sequence>MVQSVHHEKYKLGVVSGGKVVFPRASNRSCSSKTVTLLTHNQSGIIVPFNNQLKIYSLETRQCVKTLKYANNKQLADAFLGPRSAHVSHLALGDVTKQAESDTGTEEFEISVFSSLGTVIVVNYKGRLAEEAKVVELGNDFAQDERVIKVFETVQEGALRVLTSVQESSAAYTYRLYEYNRAEQKLIERRKIDHVLLSAWSSNSQYLSILKKDQSSKKEVHVWSVFSDVPENDIKLPLPSTSNSSTASSNSHFATVMALDNECSQLAVGFASGVINVVNLQDRSSRLLKWHIDSVLSLCFTSDGSYLLSGGWEKVLSFWQLSTNLQQFLPRLNGVVVDCELVNEKFYSLGLHITENQMSTDYQLLILNATDLNSRVSVSGPLCVFQTAIKDVISPVSAVSSKSSTASTDLVKASKKQQRKLKRKRQDYSSILEIQPSTKHLYFPHTSAIQAYDFYRNEQVSYQYLSSGINNAMGKVRAELNLKEPCISNVKFTKDGTWMISYEVEFSPDNLLSSNDMQHVLKFWKLSEKGDWTLITKVIGPHGANAPVTSILVAPRSINGSHGCLTADNNGGIKYWSFSESDSNWQLSKFAPPNNNHFSNSVELAWSLDGSLIFHAFDDKVTVLDFNNFDKFKKHSEDAFNEFTMDSSVQSIMLVNDSNLIVATQTTLNSVNLLRGRIEVTFDLFPYVNGVYKNGHLGRLMTCDEKNGRVALVLNQQNKETSKMLASDYSSRVIIFNADLTQKLGSFQHSDYISCIRWNHDTDFIFLDIKNRLGVVSTTTSAEMFEEVDKDAVMDPLDSNRFELELKKLTNSNENAVNGNSGHEEDAEEEDATLDFINGEKSQKLLNMNSFTSMFENLGNVQMDTLFDRVLKAIS</sequence>
<organism evidence="9 10">
    <name type="scientific">Lachancea lanzarotensis</name>
    <dbReference type="NCBI Taxonomy" id="1245769"/>
    <lineage>
        <taxon>Eukaryota</taxon>
        <taxon>Fungi</taxon>
        <taxon>Dikarya</taxon>
        <taxon>Ascomycota</taxon>
        <taxon>Saccharomycotina</taxon>
        <taxon>Saccharomycetes</taxon>
        <taxon>Saccharomycetales</taxon>
        <taxon>Saccharomycetaceae</taxon>
        <taxon>Lachancea</taxon>
    </lineage>
</organism>
<keyword evidence="6" id="KW-0804">Transcription</keyword>
<evidence type="ECO:0000256" key="8">
    <source>
        <dbReference type="PROSITE-ProRule" id="PRU00221"/>
    </source>
</evidence>
<dbReference type="GO" id="GO:0034455">
    <property type="term" value="C:t-UTP complex"/>
    <property type="evidence" value="ECO:0007669"/>
    <property type="project" value="EnsemblFungi"/>
</dbReference>
<accession>A0A0C7NEH6</accession>
<keyword evidence="4 8" id="KW-0853">WD repeat</keyword>
<dbReference type="PANTHER" id="PTHR44215">
    <property type="entry name" value="WD REPEAT-CONTAINING PROTEIN 75"/>
    <property type="match status" value="1"/>
</dbReference>
<dbReference type="GO" id="GO:0045943">
    <property type="term" value="P:positive regulation of transcription by RNA polymerase I"/>
    <property type="evidence" value="ECO:0007669"/>
    <property type="project" value="EnsemblFungi"/>
</dbReference>
<reference evidence="9 10" key="1">
    <citation type="submission" date="2014-12" db="EMBL/GenBank/DDBJ databases">
        <authorList>
            <person name="Neuveglise Cecile"/>
        </authorList>
    </citation>
    <scope>NUCLEOTIDE SEQUENCE [LARGE SCALE GENOMIC DNA]</scope>
    <source>
        <strain evidence="9 10">CBS 12615</strain>
    </source>
</reference>
<dbReference type="InterPro" id="IPR053826">
    <property type="entry name" value="WDR75"/>
</dbReference>
<dbReference type="InterPro" id="IPR036322">
    <property type="entry name" value="WD40_repeat_dom_sf"/>
</dbReference>
<protein>
    <submittedName>
        <fullName evidence="9">LALA0S10e01948g1_1</fullName>
    </submittedName>
</protein>
<dbReference type="OrthoDB" id="4096at2759"/>
<dbReference type="SUPFAM" id="SSF75011">
    <property type="entry name" value="3-carboxy-cis,cis-mucoante lactonizing enzyme"/>
    <property type="match status" value="1"/>
</dbReference>
<evidence type="ECO:0000256" key="1">
    <source>
        <dbReference type="ARBA" id="ARBA00004604"/>
    </source>
</evidence>
<dbReference type="SMART" id="SM00320">
    <property type="entry name" value="WD40"/>
    <property type="match status" value="4"/>
</dbReference>
<evidence type="ECO:0000256" key="3">
    <source>
        <dbReference type="ARBA" id="ARBA00022552"/>
    </source>
</evidence>
<dbReference type="PANTHER" id="PTHR44215:SF1">
    <property type="entry name" value="WD REPEAT-CONTAINING PROTEIN 75"/>
    <property type="match status" value="1"/>
</dbReference>
<proteinExistence type="predicted"/>
<keyword evidence="5" id="KW-0677">Repeat</keyword>
<dbReference type="Gene3D" id="2.130.10.10">
    <property type="entry name" value="YVTN repeat-like/Quinoprotein amine dehydrogenase"/>
    <property type="match status" value="2"/>
</dbReference>
<keyword evidence="10" id="KW-1185">Reference proteome</keyword>
<dbReference type="GeneID" id="34687617"/>
<evidence type="ECO:0000256" key="7">
    <source>
        <dbReference type="ARBA" id="ARBA00023242"/>
    </source>
</evidence>
<evidence type="ECO:0000256" key="4">
    <source>
        <dbReference type="ARBA" id="ARBA00022574"/>
    </source>
</evidence>
<dbReference type="GO" id="GO:0005777">
    <property type="term" value="C:peroxisome"/>
    <property type="evidence" value="ECO:0007669"/>
    <property type="project" value="EnsemblFungi"/>
</dbReference>
<gene>
    <name evidence="9" type="ORF">LALA0_S10e01948g</name>
</gene>
<dbReference type="EMBL" id="LN736369">
    <property type="protein sequence ID" value="CEP64086.1"/>
    <property type="molecule type" value="Genomic_DNA"/>
</dbReference>
<dbReference type="STRING" id="1245769.A0A0C7NEH6"/>
<evidence type="ECO:0000313" key="9">
    <source>
        <dbReference type="EMBL" id="CEP64086.1"/>
    </source>
</evidence>
<dbReference type="GO" id="GO:0000462">
    <property type="term" value="P:maturation of SSU-rRNA from tricistronic rRNA transcript (SSU-rRNA, 5.8S rRNA, LSU-rRNA)"/>
    <property type="evidence" value="ECO:0007669"/>
    <property type="project" value="EnsemblFungi"/>
</dbReference>
<dbReference type="InterPro" id="IPR015943">
    <property type="entry name" value="WD40/YVTN_repeat-like_dom_sf"/>
</dbReference>
<keyword evidence="2" id="KW-0690">Ribosome biogenesis</keyword>
<dbReference type="InterPro" id="IPR001680">
    <property type="entry name" value="WD40_rpt"/>
</dbReference>
<dbReference type="AlphaFoldDB" id="A0A0C7NEH6"/>
<name>A0A0C7NEH6_9SACH</name>
<dbReference type="PROSITE" id="PS50294">
    <property type="entry name" value="WD_REPEATS_REGION"/>
    <property type="match status" value="1"/>
</dbReference>
<dbReference type="GO" id="GO:0034511">
    <property type="term" value="F:U3 snoRNA binding"/>
    <property type="evidence" value="ECO:0007669"/>
    <property type="project" value="EnsemblFungi"/>
</dbReference>